<dbReference type="EMBL" id="CP022022">
    <property type="protein sequence ID" value="ASF42557.1"/>
    <property type="molecule type" value="Genomic_DNA"/>
</dbReference>
<reference evidence="2" key="1">
    <citation type="submission" date="2017-06" db="EMBL/GenBank/DDBJ databases">
        <title>Complete genome sequence of Capnocytophaga sp. KCOM 1579 (=ChDC OS43) isolated from a human refractory periapical abscess lesion.</title>
        <authorList>
            <person name="Kook J.-K."/>
            <person name="Park S.-N."/>
            <person name="Lim Y.K."/>
            <person name="Roh H."/>
        </authorList>
    </citation>
    <scope>NUCLEOTIDE SEQUENCE [LARGE SCALE GENOMIC DNA]</scope>
    <source>
        <strain evidence="2">ChDC OS43</strain>
    </source>
</reference>
<evidence type="ECO:0000313" key="1">
    <source>
        <dbReference type="EMBL" id="ASF42557.1"/>
    </source>
</evidence>
<organism evidence="1 2">
    <name type="scientific">Capnocytophaga endodontalis</name>
    <dbReference type="NCBI Taxonomy" id="2708117"/>
    <lineage>
        <taxon>Bacteria</taxon>
        <taxon>Pseudomonadati</taxon>
        <taxon>Bacteroidota</taxon>
        <taxon>Flavobacteriia</taxon>
        <taxon>Flavobacteriales</taxon>
        <taxon>Flavobacteriaceae</taxon>
        <taxon>Capnocytophaga</taxon>
    </lineage>
</organism>
<sequence>MKKIILFSIGVFFLITKALAQDIKIKKGELLIDGTPIAKISSKDKVVSYSDLSGNFLFTAEAPYATVSGNSTPERWLRFKGANNNVREISLPYSFKLTFSIEKYVTDAILKTIPELLPLKGANNQFINQFFASQDQPFSDRWDAIYEEEREATRTEQELANADKLRIEQNNILKDGNKIGTISAKVSKMDNFMNKPVAYKYTVTDENGGQVASLEYEAKADGFYIIKTYDQKEFSILSKLIEPQPDKAPGYDPLAKRIVQRLYANGYPFGDMTVAFEQFLEAKKQEAKRKYNEKREEAKVGSMNLYNVAGYVIDKNNEKKEGALTIEFESIEKRMGATLPDRSTLGRLLKLKDQAGNVITFNADDKVKFCAEGHCYLGVEPLENDYMKSSSFADPYTYQFFEILYEKDGNYVLNHIAYPDDYLLKVKGNDKAIYLGEKGIFRTKKPEKIQRLLTKYLNCPSMDPTKYNTFTKEGLIEVIQDYQKNCQ</sequence>
<name>A0A1Z4BMT8_9FLAO</name>
<proteinExistence type="predicted"/>
<dbReference type="AlphaFoldDB" id="A0A1Z4BMT8"/>
<dbReference type="Proteomes" id="UP000197007">
    <property type="component" value="Chromosome"/>
</dbReference>
<keyword evidence="2" id="KW-1185">Reference proteome</keyword>
<dbReference type="KEGG" id="capn:CBG49_05400"/>
<dbReference type="RefSeq" id="WP_088593692.1">
    <property type="nucleotide sequence ID" value="NZ_CP022022.1"/>
</dbReference>
<accession>A0A1Z4BMT8</accession>
<evidence type="ECO:0000313" key="2">
    <source>
        <dbReference type="Proteomes" id="UP000197007"/>
    </source>
</evidence>
<gene>
    <name evidence="1" type="ORF">CBG49_05400</name>
</gene>
<protein>
    <submittedName>
        <fullName evidence="1">Uncharacterized protein</fullName>
    </submittedName>
</protein>